<dbReference type="SUPFAM" id="SSF52151">
    <property type="entry name" value="FabD/lysophospholipase-like"/>
    <property type="match status" value="1"/>
</dbReference>
<feature type="active site" description="Proton acceptor; for dehydratase activity" evidence="8">
    <location>
        <position position="997"/>
    </location>
</feature>
<dbReference type="PROSITE" id="PS50075">
    <property type="entry name" value="CARRIER"/>
    <property type="match status" value="1"/>
</dbReference>
<feature type="region of interest" description="N-terminal hotdog fold" evidence="8">
    <location>
        <begin position="967"/>
        <end position="1104"/>
    </location>
</feature>
<evidence type="ECO:0000256" key="1">
    <source>
        <dbReference type="ARBA" id="ARBA00022450"/>
    </source>
</evidence>
<dbReference type="Proteomes" id="UP000799423">
    <property type="component" value="Unassembled WGS sequence"/>
</dbReference>
<dbReference type="PROSITE" id="PS00606">
    <property type="entry name" value="KS3_1"/>
    <property type="match status" value="1"/>
</dbReference>
<dbReference type="SMART" id="SM00829">
    <property type="entry name" value="PKS_ER"/>
    <property type="match status" value="1"/>
</dbReference>
<dbReference type="GO" id="GO:0031177">
    <property type="term" value="F:phosphopantetheine binding"/>
    <property type="evidence" value="ECO:0007669"/>
    <property type="project" value="InterPro"/>
</dbReference>
<feature type="region of interest" description="Disordered" evidence="9">
    <location>
        <begin position="475"/>
        <end position="495"/>
    </location>
</feature>
<evidence type="ECO:0000256" key="5">
    <source>
        <dbReference type="ARBA" id="ARBA00023002"/>
    </source>
</evidence>
<dbReference type="Pfam" id="PF08659">
    <property type="entry name" value="KR"/>
    <property type="match status" value="1"/>
</dbReference>
<name>A0A6A7AYT9_9PLEO</name>
<dbReference type="InterPro" id="IPR029063">
    <property type="entry name" value="SAM-dependent_MTases_sf"/>
</dbReference>
<dbReference type="InterPro" id="IPR042104">
    <property type="entry name" value="PKS_dehydratase_sf"/>
</dbReference>
<dbReference type="Gene3D" id="3.40.47.10">
    <property type="match status" value="1"/>
</dbReference>
<dbReference type="OrthoDB" id="329835at2759"/>
<protein>
    <submittedName>
        <fullName evidence="13">Uncharacterized protein</fullName>
    </submittedName>
</protein>
<sequence>MPLITRPPRSKPIAIIGISFRGPGDARDPEAFYRMLVDGRSARSEIPKDRYNVDAFYHPDPDRLGSIQQRHAHFLQQDFKVFDAPFFSITPKEAKAMDPTHRMLLEATYEGFENAGLSLERVSGTQTSCYIGTFTADFPNLQARDNEGPSIYHATGMSSSLASNRLSWFYNLKGPSLTLDTACSSSLTALHLACQSIRTGEAEMSVVGGANLMFGPDMSILLGAAKILSPEGKSKMWDSKADGFARGEGFGVTILKPLDAALRDGDTIRAVVLATATNEDGHTPGISLPNPEAQQDLIRRAYQMAGVDPAETGYVEAHGTGTQAGDPLEARAILKTIGEVAGRKSDLYVGSVKTNIGHLEGAAGIAGIIKAALAVERGVIPQNLWFDELNPEIELPANVKIPTTLKLWPHSGPRRASINSFGFGGANAHAILEDAASFLTRHGLEGRHATRPRPCGPEESAENIYLSDLSSSVASTSADEMSGGEPSDATSDASSELLHNLQPKTKLFVVSSNDQDGVKRNVERLQGYLASKTSTTPSFLGDLAVTLSSKRTVLPWKTYAVSASVRHLQEKLSSLPLVVRTSSTAIPRVAFVFTGQGAQWHAMGRGLSAYKSFVESMQRSETLLMSFGCPWSLGEELSRTEAESKLRETDYSQPACTAIQVALVDLLNDFGIMPVAVLGHSSGEIAAAYAGGYIDQESAIKIAWLRGQISKTVSRNGGMLAVSSSADSIKPHLESLKSGRAVVGCFNSTKACTITGDDTAIEELQIRLKDVQIPCTRLPMDVAYHSFHMESAREKYESALEGVPHNSTSSIPMFSSVTGALVTSTQMKPSYWVDNLVSPVDFVGAARSLLHHQGNSRKAFANLFVELGPHSALRSYLLDIFSGEERAADLTYTTILRRNFDGAATVLEAMGQLWARGCPVKLDRVNDVSPQPANMLIDLPPYSWNHKPYWEESHLSRQHRMRQSPRTDLVGYRLLGTPEPTWRNFLRCNENPWIREHKVQGDILYPGAGMLVMAIEAVQQLAKETNVDEVYGFELRDVSIDTALRVPDTDMGIEVMTQLHNRRIGTKAAPSSTLYEFTVSSWSEELSSWGAHARGLISVIFKSFSPSMERELVLGNERYMSSLADARKVCQKPARSFLYDTVETIGMTYGPTFRNMTELFAGQNASYGVIRVPDTRAIMPKEFEFPYVVHPATLDSVLHLVFPSISGDDQALSEAVVPRSFDRIFISAKIPKIAGTELHGCSTAKKISYTTWNANITMSDTAMTEPVVIMEGVSLASVGSTETASLQLETRASCFSQNWHMDADLLDPSQIKSIIYKRTLKSRDDDSVLDKLEFVCLVYIYRILAWFESEEGKAHVPQDGSWKSYVEWMHEIVKQFPSLPPNVEAEMQRARERITKSESGDITVQMVDRIGQNLARIFSHQVEALQCMTEGDLLYSFYRGAFGTSFNTNVAEYVGLIADKRPGLRILEIGAGTGGTTYHVLERLRNLDGSSKAAQYFFTDISPGFLAKAADRFDKDASILQFGTLNIENEPVEQGFGPESFDLIVCANVLHATKSIQETLAHCKLLLKPGGHLVLSEVTIKRIFSGFIMGPLPGWWLGEADGRFGGPLLDVEEWNTALNVAGFSGVDVDIRGDRDTSKEPVSLIISTKPKTKAPALPPCLIITTGAEATNKLADSIQRTFSSVGHETSVTSWNSVTKTHVEGKYCLCLAEWDYPVIANLTDADWERLRDVVLSSEGTLWITGGGAFDTPYPMKSLMVGLARAIRNEDAGVRLACLDLEPPTTIDCEVASQLTLKVARAHISGDGTEGEFAARQNLVYVPRVERTVEVDASLRRYEAKGEPEMVLLKGCGRPLKLTIKTPGLLDTFQWEEDETYHTPLPEDWIEIEVKAVGLNFKDVLVALGNLAENKLGVDASGIITRVGAAVTDFKVGDRVMTASCDTFATYVRFPAKGAISVPSSMTFEEAASMPLIFLTAYYSLITAGGLIAGEKILIHAAAGGVGQAAIMIAQAIGAEIFATVGADSKKQLLVEQYGIPQDHIFSSRDTSFVKGVLRATSGQGVDVVLNSLAGEALRLSWTDCLAKFGRFLEIGKADLFANTGLDMKPLLDNKSYIGVNLLDFENNPTPRAVALWQDTAKMIHDGVIKPIAPLQMFTMAEVEKAFRHMQAGKHMGKVVVRVDDDDIVRAVPRIPRVRIQPDATYILAGLGGITREIARWLAEKGAQNLVFLSRSAASGTDNKAFAAQLQKTYQITPLAYDCDVGNQAALQKVLDDLKSKGLPPVKGCATGAMVLQDTLFDKMTADNVRTTVGPKVHGTWNLHELLPRDMDFFVMLSSLAGVMGHRGQGNYGCGNNFQDEFAAFRRSQGLPALTIDIGYLLSVGFVAEHDEYVDHVKAMGLKVMHTSDLHGLLATAIEGPAHHPAQVMCGLPFNEHDDAWYWIADARFSALRNLAAGSRTNTGQAISLREELTRCGTVSDEAMHLITSAMVQRLASLMMIPEADIDAGRPLSDYGVDSLVAVEVRNWIAREMAVDCSVFDVMQNVPMTQLAQNLAEKSKLLLPLVK</sequence>
<dbReference type="Pfam" id="PF00698">
    <property type="entry name" value="Acyl_transf_1"/>
    <property type="match status" value="1"/>
</dbReference>
<dbReference type="Pfam" id="PF13602">
    <property type="entry name" value="ADH_zinc_N_2"/>
    <property type="match status" value="1"/>
</dbReference>
<dbReference type="Pfam" id="PF14765">
    <property type="entry name" value="PS-DH"/>
    <property type="match status" value="1"/>
</dbReference>
<dbReference type="GO" id="GO:0004312">
    <property type="term" value="F:fatty acid synthase activity"/>
    <property type="evidence" value="ECO:0007669"/>
    <property type="project" value="TreeGrafter"/>
</dbReference>
<evidence type="ECO:0000259" key="11">
    <source>
        <dbReference type="PROSITE" id="PS52004"/>
    </source>
</evidence>
<dbReference type="CDD" id="cd05195">
    <property type="entry name" value="enoyl_red"/>
    <property type="match status" value="1"/>
</dbReference>
<dbReference type="InterPro" id="IPR001227">
    <property type="entry name" value="Ac_transferase_dom_sf"/>
</dbReference>
<dbReference type="SMART" id="SM00825">
    <property type="entry name" value="PKS_KS"/>
    <property type="match status" value="1"/>
</dbReference>
<dbReference type="InterPro" id="IPR036736">
    <property type="entry name" value="ACP-like_sf"/>
</dbReference>
<gene>
    <name evidence="13" type="ORF">T440DRAFT_454779</name>
</gene>
<dbReference type="InterPro" id="IPR011032">
    <property type="entry name" value="GroES-like_sf"/>
</dbReference>
<dbReference type="InterPro" id="IPR049552">
    <property type="entry name" value="PKS_DH_N"/>
</dbReference>
<evidence type="ECO:0000256" key="6">
    <source>
        <dbReference type="ARBA" id="ARBA00023268"/>
    </source>
</evidence>
<dbReference type="InterPro" id="IPR020807">
    <property type="entry name" value="PKS_DH"/>
</dbReference>
<dbReference type="InterPro" id="IPR013154">
    <property type="entry name" value="ADH-like_N"/>
</dbReference>
<dbReference type="CDD" id="cd00833">
    <property type="entry name" value="PKS"/>
    <property type="match status" value="1"/>
</dbReference>
<dbReference type="GO" id="GO:0006633">
    <property type="term" value="P:fatty acid biosynthetic process"/>
    <property type="evidence" value="ECO:0007669"/>
    <property type="project" value="InterPro"/>
</dbReference>
<keyword evidence="3" id="KW-0808">Transferase</keyword>
<keyword evidence="14" id="KW-1185">Reference proteome</keyword>
<feature type="region of interest" description="C-terminal hotdog fold" evidence="8">
    <location>
        <begin position="1128"/>
        <end position="1284"/>
    </location>
</feature>
<dbReference type="SUPFAM" id="SSF55048">
    <property type="entry name" value="Probable ACP-binding domain of malonyl-CoA ACP transacylase"/>
    <property type="match status" value="1"/>
</dbReference>
<dbReference type="InterPro" id="IPR050091">
    <property type="entry name" value="PKS_NRPS_Biosynth_Enz"/>
</dbReference>
<dbReference type="Pfam" id="PF21089">
    <property type="entry name" value="PKS_DH_N"/>
    <property type="match status" value="1"/>
</dbReference>
<dbReference type="InterPro" id="IPR014043">
    <property type="entry name" value="Acyl_transferase_dom"/>
</dbReference>
<dbReference type="PANTHER" id="PTHR43775:SF29">
    <property type="entry name" value="ASPERFURANONE POLYKETIDE SYNTHASE AFOG-RELATED"/>
    <property type="match status" value="1"/>
</dbReference>
<dbReference type="SUPFAM" id="SSF50129">
    <property type="entry name" value="GroES-like"/>
    <property type="match status" value="1"/>
</dbReference>
<dbReference type="InterPro" id="IPR018201">
    <property type="entry name" value="Ketoacyl_synth_AS"/>
</dbReference>
<dbReference type="InterPro" id="IPR049900">
    <property type="entry name" value="PKS_mFAS_DH"/>
</dbReference>
<keyword evidence="6" id="KW-0511">Multifunctional enzyme</keyword>
<evidence type="ECO:0000256" key="3">
    <source>
        <dbReference type="ARBA" id="ARBA00022679"/>
    </source>
</evidence>
<evidence type="ECO:0000256" key="2">
    <source>
        <dbReference type="ARBA" id="ARBA00022553"/>
    </source>
</evidence>
<feature type="domain" description="Ketosynthase family 3 (KS3)" evidence="11">
    <location>
        <begin position="10"/>
        <end position="434"/>
    </location>
</feature>
<dbReference type="Pfam" id="PF02801">
    <property type="entry name" value="Ketoacyl-synt_C"/>
    <property type="match status" value="1"/>
</dbReference>
<dbReference type="Gene3D" id="3.30.70.3290">
    <property type="match status" value="1"/>
</dbReference>
<dbReference type="Gene3D" id="3.40.366.10">
    <property type="entry name" value="Malonyl-Coenzyme A Acyl Carrier Protein, domain 2"/>
    <property type="match status" value="1"/>
</dbReference>
<dbReference type="Pfam" id="PF08240">
    <property type="entry name" value="ADH_N"/>
    <property type="match status" value="1"/>
</dbReference>
<dbReference type="GO" id="GO:0004315">
    <property type="term" value="F:3-oxoacyl-[acyl-carrier-protein] synthase activity"/>
    <property type="evidence" value="ECO:0007669"/>
    <property type="project" value="InterPro"/>
</dbReference>
<dbReference type="InterPro" id="IPR016035">
    <property type="entry name" value="Acyl_Trfase/lysoPLipase"/>
</dbReference>
<evidence type="ECO:0000259" key="12">
    <source>
        <dbReference type="PROSITE" id="PS52019"/>
    </source>
</evidence>
<evidence type="ECO:0000313" key="13">
    <source>
        <dbReference type="EMBL" id="KAF2848223.1"/>
    </source>
</evidence>
<dbReference type="InterPro" id="IPR016039">
    <property type="entry name" value="Thiolase-like"/>
</dbReference>
<dbReference type="InterPro" id="IPR049551">
    <property type="entry name" value="PKS_DH_C"/>
</dbReference>
<dbReference type="FunFam" id="3.40.50.720:FF:000209">
    <property type="entry name" value="Polyketide synthase Pks12"/>
    <property type="match status" value="1"/>
</dbReference>
<feature type="domain" description="PKS/mFAS DH" evidence="12">
    <location>
        <begin position="967"/>
        <end position="1284"/>
    </location>
</feature>
<evidence type="ECO:0000259" key="10">
    <source>
        <dbReference type="PROSITE" id="PS50075"/>
    </source>
</evidence>
<dbReference type="Gene3D" id="1.10.1200.10">
    <property type="entry name" value="ACP-like"/>
    <property type="match status" value="1"/>
</dbReference>
<evidence type="ECO:0000256" key="7">
    <source>
        <dbReference type="ARBA" id="ARBA00023315"/>
    </source>
</evidence>
<proteinExistence type="predicted"/>
<dbReference type="SUPFAM" id="SSF53901">
    <property type="entry name" value="Thiolase-like"/>
    <property type="match status" value="1"/>
</dbReference>
<organism evidence="13 14">
    <name type="scientific">Plenodomus tracheiphilus IPT5</name>
    <dbReference type="NCBI Taxonomy" id="1408161"/>
    <lineage>
        <taxon>Eukaryota</taxon>
        <taxon>Fungi</taxon>
        <taxon>Dikarya</taxon>
        <taxon>Ascomycota</taxon>
        <taxon>Pezizomycotina</taxon>
        <taxon>Dothideomycetes</taxon>
        <taxon>Pleosporomycetidae</taxon>
        <taxon>Pleosporales</taxon>
        <taxon>Pleosporineae</taxon>
        <taxon>Leptosphaeriaceae</taxon>
        <taxon>Plenodomus</taxon>
    </lineage>
</organism>
<dbReference type="SUPFAM" id="SSF47336">
    <property type="entry name" value="ACP-like"/>
    <property type="match status" value="1"/>
</dbReference>
<dbReference type="Pfam" id="PF23297">
    <property type="entry name" value="ACP_SdgA_C"/>
    <property type="match status" value="1"/>
</dbReference>
<dbReference type="Gene3D" id="3.10.129.110">
    <property type="entry name" value="Polyketide synthase dehydratase"/>
    <property type="match status" value="1"/>
</dbReference>
<evidence type="ECO:0000313" key="14">
    <source>
        <dbReference type="Proteomes" id="UP000799423"/>
    </source>
</evidence>
<dbReference type="Pfam" id="PF23114">
    <property type="entry name" value="NAD-bd_HRPKS_sdrA"/>
    <property type="match status" value="1"/>
</dbReference>
<dbReference type="PROSITE" id="PS52019">
    <property type="entry name" value="PKS_MFAS_DH"/>
    <property type="match status" value="1"/>
</dbReference>
<dbReference type="SUPFAM" id="SSF53335">
    <property type="entry name" value="S-adenosyl-L-methionine-dependent methyltransferases"/>
    <property type="match status" value="1"/>
</dbReference>
<evidence type="ECO:0000256" key="9">
    <source>
        <dbReference type="SAM" id="MobiDB-lite"/>
    </source>
</evidence>
<dbReference type="PROSITE" id="PS52004">
    <property type="entry name" value="KS3_2"/>
    <property type="match status" value="1"/>
</dbReference>
<dbReference type="Gene3D" id="3.90.180.10">
    <property type="entry name" value="Medium-chain alcohol dehydrogenases, catalytic domain"/>
    <property type="match status" value="1"/>
</dbReference>
<dbReference type="Pfam" id="PF08242">
    <property type="entry name" value="Methyltransf_12"/>
    <property type="match status" value="1"/>
</dbReference>
<evidence type="ECO:0000256" key="8">
    <source>
        <dbReference type="PROSITE-ProRule" id="PRU01363"/>
    </source>
</evidence>
<dbReference type="InterPro" id="IPR020843">
    <property type="entry name" value="ER"/>
</dbReference>
<dbReference type="GO" id="GO:1901336">
    <property type="term" value="P:lactone biosynthetic process"/>
    <property type="evidence" value="ECO:0007669"/>
    <property type="project" value="UniProtKB-ARBA"/>
</dbReference>
<dbReference type="PROSITE" id="PS00012">
    <property type="entry name" value="PHOSPHOPANTETHEINE"/>
    <property type="match status" value="1"/>
</dbReference>
<dbReference type="InterPro" id="IPR014031">
    <property type="entry name" value="Ketoacyl_synth_C"/>
</dbReference>
<dbReference type="GO" id="GO:0016491">
    <property type="term" value="F:oxidoreductase activity"/>
    <property type="evidence" value="ECO:0007669"/>
    <property type="project" value="UniProtKB-KW"/>
</dbReference>
<dbReference type="PANTHER" id="PTHR43775">
    <property type="entry name" value="FATTY ACID SYNTHASE"/>
    <property type="match status" value="1"/>
</dbReference>
<dbReference type="InterPro" id="IPR013217">
    <property type="entry name" value="Methyltransf_12"/>
</dbReference>
<dbReference type="CDD" id="cd02440">
    <property type="entry name" value="AdoMet_MTases"/>
    <property type="match status" value="1"/>
</dbReference>
<dbReference type="InterPro" id="IPR013968">
    <property type="entry name" value="PKS_KR"/>
</dbReference>
<keyword evidence="2" id="KW-0597">Phosphoprotein</keyword>
<keyword evidence="7" id="KW-0012">Acyltransferase</keyword>
<dbReference type="Gene3D" id="3.40.50.720">
    <property type="entry name" value="NAD(P)-binding Rossmann-like Domain"/>
    <property type="match status" value="2"/>
</dbReference>
<dbReference type="SMART" id="SM00822">
    <property type="entry name" value="PKS_KR"/>
    <property type="match status" value="1"/>
</dbReference>
<dbReference type="InterPro" id="IPR006162">
    <property type="entry name" value="Ppantetheine_attach_site"/>
</dbReference>
<dbReference type="InterPro" id="IPR014030">
    <property type="entry name" value="Ketoacyl_synth_N"/>
</dbReference>
<dbReference type="InterPro" id="IPR020806">
    <property type="entry name" value="PKS_PP-bd"/>
</dbReference>
<keyword evidence="4" id="KW-0521">NADP</keyword>
<dbReference type="InterPro" id="IPR009081">
    <property type="entry name" value="PP-bd_ACP"/>
</dbReference>
<dbReference type="SUPFAM" id="SSF51735">
    <property type="entry name" value="NAD(P)-binding Rossmann-fold domains"/>
    <property type="match status" value="2"/>
</dbReference>
<dbReference type="InterPro" id="IPR056501">
    <property type="entry name" value="NAD-bd_HRPKS_sdrA"/>
</dbReference>
<keyword evidence="1" id="KW-0596">Phosphopantetheine</keyword>
<dbReference type="GO" id="GO:0030639">
    <property type="term" value="P:polyketide biosynthetic process"/>
    <property type="evidence" value="ECO:0007669"/>
    <property type="project" value="UniProtKB-ARBA"/>
</dbReference>
<dbReference type="InterPro" id="IPR036291">
    <property type="entry name" value="NAD(P)-bd_dom_sf"/>
</dbReference>
<accession>A0A6A7AYT9</accession>
<dbReference type="InterPro" id="IPR057326">
    <property type="entry name" value="KR_dom"/>
</dbReference>
<feature type="active site" description="Proton donor; for dehydratase activity" evidence="8">
    <location>
        <position position="1195"/>
    </location>
</feature>
<dbReference type="SMART" id="SM00827">
    <property type="entry name" value="PKS_AT"/>
    <property type="match status" value="1"/>
</dbReference>
<dbReference type="SMART" id="SM00823">
    <property type="entry name" value="PKS_PP"/>
    <property type="match status" value="1"/>
</dbReference>
<reference evidence="13" key="1">
    <citation type="submission" date="2020-01" db="EMBL/GenBank/DDBJ databases">
        <authorList>
            <consortium name="DOE Joint Genome Institute"/>
            <person name="Haridas S."/>
            <person name="Albert R."/>
            <person name="Binder M."/>
            <person name="Bloem J."/>
            <person name="Labutti K."/>
            <person name="Salamov A."/>
            <person name="Andreopoulos B."/>
            <person name="Baker S.E."/>
            <person name="Barry K."/>
            <person name="Bills G."/>
            <person name="Bluhm B.H."/>
            <person name="Cannon C."/>
            <person name="Castanera R."/>
            <person name="Culley D.E."/>
            <person name="Daum C."/>
            <person name="Ezra D."/>
            <person name="Gonzalez J.B."/>
            <person name="Henrissat B."/>
            <person name="Kuo A."/>
            <person name="Liang C."/>
            <person name="Lipzen A."/>
            <person name="Lutzoni F."/>
            <person name="Magnuson J."/>
            <person name="Mondo S."/>
            <person name="Nolan M."/>
            <person name="Ohm R."/>
            <person name="Pangilinan J."/>
            <person name="Park H.-J."/>
            <person name="Ramirez L."/>
            <person name="Alfaro M."/>
            <person name="Sun H."/>
            <person name="Tritt A."/>
            <person name="Yoshinaga Y."/>
            <person name="Zwiers L.-H."/>
            <person name="Turgeon B.G."/>
            <person name="Goodwin S.B."/>
            <person name="Spatafora J.W."/>
            <person name="Crous P.W."/>
            <person name="Grigoriev I.V."/>
        </authorList>
    </citation>
    <scope>NUCLEOTIDE SEQUENCE</scope>
    <source>
        <strain evidence="13">IPT5</strain>
    </source>
</reference>
<dbReference type="InterPro" id="IPR020841">
    <property type="entry name" value="PKS_Beta-ketoAc_synthase_dom"/>
</dbReference>
<evidence type="ECO:0000256" key="4">
    <source>
        <dbReference type="ARBA" id="ARBA00022857"/>
    </source>
</evidence>
<dbReference type="EMBL" id="MU006319">
    <property type="protein sequence ID" value="KAF2848223.1"/>
    <property type="molecule type" value="Genomic_DNA"/>
</dbReference>
<dbReference type="Gene3D" id="3.40.50.150">
    <property type="entry name" value="Vaccinia Virus protein VP39"/>
    <property type="match status" value="1"/>
</dbReference>
<dbReference type="SMART" id="SM00826">
    <property type="entry name" value="PKS_DH"/>
    <property type="match status" value="1"/>
</dbReference>
<keyword evidence="5" id="KW-0560">Oxidoreductase</keyword>
<feature type="domain" description="Carrier" evidence="10">
    <location>
        <begin position="2474"/>
        <end position="2551"/>
    </location>
</feature>
<dbReference type="Pfam" id="PF00109">
    <property type="entry name" value="ketoacyl-synt"/>
    <property type="match status" value="1"/>
</dbReference>
<dbReference type="InterPro" id="IPR016036">
    <property type="entry name" value="Malonyl_transacylase_ACP-bd"/>
</dbReference>